<feature type="domain" description="Ketoreductase" evidence="3">
    <location>
        <begin position="6"/>
        <end position="184"/>
    </location>
</feature>
<evidence type="ECO:0000259" key="3">
    <source>
        <dbReference type="SMART" id="SM00822"/>
    </source>
</evidence>
<protein>
    <recommendedName>
        <fullName evidence="3">Ketoreductase domain-containing protein</fullName>
    </recommendedName>
</protein>
<dbReference type="InterPro" id="IPR020904">
    <property type="entry name" value="Sc_DH/Rdtase_CS"/>
</dbReference>
<accession>A0A0D0IHY6</accession>
<gene>
    <name evidence="4" type="ORF">SD72_16300</name>
</gene>
<evidence type="ECO:0000256" key="2">
    <source>
        <dbReference type="ARBA" id="ARBA00023002"/>
    </source>
</evidence>
<dbReference type="Proteomes" id="UP000032120">
    <property type="component" value="Unassembled WGS sequence"/>
</dbReference>
<dbReference type="PRINTS" id="PR00081">
    <property type="entry name" value="GDHRDH"/>
</dbReference>
<dbReference type="PANTHER" id="PTHR42879">
    <property type="entry name" value="3-OXOACYL-(ACYL-CARRIER-PROTEIN) REDUCTASE"/>
    <property type="match status" value="1"/>
</dbReference>
<proteinExistence type="inferred from homology"/>
<keyword evidence="2" id="KW-0560">Oxidoreductase</keyword>
<dbReference type="OrthoDB" id="286404at2"/>
<dbReference type="InterPro" id="IPR002347">
    <property type="entry name" value="SDR_fam"/>
</dbReference>
<dbReference type="InterPro" id="IPR050259">
    <property type="entry name" value="SDR"/>
</dbReference>
<dbReference type="RefSeq" id="WP_042545526.1">
    <property type="nucleotide sequence ID" value="NZ_JXSQ01000049.1"/>
</dbReference>
<reference evidence="4 5" key="1">
    <citation type="submission" date="2015-01" db="EMBL/GenBank/DDBJ databases">
        <title>Draft genome sequence of Leucobacter komagatae strain VKM ST2845.</title>
        <authorList>
            <person name="Karlyshev A.V."/>
            <person name="Kudryashova E.B."/>
        </authorList>
    </citation>
    <scope>NUCLEOTIDE SEQUENCE [LARGE SCALE GENOMIC DNA]</scope>
    <source>
        <strain evidence="4 5">VKM ST2845</strain>
    </source>
</reference>
<dbReference type="SMART" id="SM00822">
    <property type="entry name" value="PKS_KR"/>
    <property type="match status" value="1"/>
</dbReference>
<dbReference type="PANTHER" id="PTHR42879:SF2">
    <property type="entry name" value="3-OXOACYL-[ACYL-CARRIER-PROTEIN] REDUCTASE FABG"/>
    <property type="match status" value="1"/>
</dbReference>
<dbReference type="FunFam" id="3.40.50.720:FF:000084">
    <property type="entry name" value="Short-chain dehydrogenase reductase"/>
    <property type="match status" value="1"/>
</dbReference>
<dbReference type="AlphaFoldDB" id="A0A0D0IHY6"/>
<dbReference type="SUPFAM" id="SSF51735">
    <property type="entry name" value="NAD(P)-binding Rossmann-fold domains"/>
    <property type="match status" value="1"/>
</dbReference>
<dbReference type="InterPro" id="IPR057326">
    <property type="entry name" value="KR_dom"/>
</dbReference>
<dbReference type="GO" id="GO:0016491">
    <property type="term" value="F:oxidoreductase activity"/>
    <property type="evidence" value="ECO:0007669"/>
    <property type="project" value="UniProtKB-KW"/>
</dbReference>
<dbReference type="Pfam" id="PF13561">
    <property type="entry name" value="adh_short_C2"/>
    <property type="match status" value="1"/>
</dbReference>
<dbReference type="CDD" id="cd05233">
    <property type="entry name" value="SDR_c"/>
    <property type="match status" value="1"/>
</dbReference>
<dbReference type="Gene3D" id="3.40.50.720">
    <property type="entry name" value="NAD(P)-binding Rossmann-like Domain"/>
    <property type="match status" value="1"/>
</dbReference>
<dbReference type="PROSITE" id="PS00061">
    <property type="entry name" value="ADH_SHORT"/>
    <property type="match status" value="1"/>
</dbReference>
<evidence type="ECO:0000256" key="1">
    <source>
        <dbReference type="ARBA" id="ARBA00006484"/>
    </source>
</evidence>
<keyword evidence="5" id="KW-1185">Reference proteome</keyword>
<dbReference type="GO" id="GO:0032787">
    <property type="term" value="P:monocarboxylic acid metabolic process"/>
    <property type="evidence" value="ECO:0007669"/>
    <property type="project" value="UniProtKB-ARBA"/>
</dbReference>
<comment type="similarity">
    <text evidence="1">Belongs to the short-chain dehydrogenases/reductases (SDR) family.</text>
</comment>
<dbReference type="InterPro" id="IPR036291">
    <property type="entry name" value="NAD(P)-bd_dom_sf"/>
</dbReference>
<evidence type="ECO:0000313" key="5">
    <source>
        <dbReference type="Proteomes" id="UP000032120"/>
    </source>
</evidence>
<sequence>MTAERKAVIVTGSSSGIGRATAAELARSGWNVTVHGLDEAECSAASAEVISNGGRAVVVVGDIREASTAAALVDATLTGFGRIDGIVNNAGVGMTKPFGEIGDADWESILQMHLVGPTRVLRNAEAELRRRRGSVVNVSSLASLRALSGRSGYGAAKAAVDGLTRQLAAEWAEHGVRVNSIAPGTILTPLVERNFELGLLDRERVLERTPLGRLGAPSEIARVARFLLSDDASYITGQTINVDGGWSIWGGWK</sequence>
<dbReference type="EMBL" id="JXSQ01000049">
    <property type="protein sequence ID" value="KIP51289.1"/>
    <property type="molecule type" value="Genomic_DNA"/>
</dbReference>
<dbReference type="PRINTS" id="PR00080">
    <property type="entry name" value="SDRFAMILY"/>
</dbReference>
<organism evidence="4 5">
    <name type="scientific">Leucobacter komagatae</name>
    <dbReference type="NCBI Taxonomy" id="55969"/>
    <lineage>
        <taxon>Bacteria</taxon>
        <taxon>Bacillati</taxon>
        <taxon>Actinomycetota</taxon>
        <taxon>Actinomycetes</taxon>
        <taxon>Micrococcales</taxon>
        <taxon>Microbacteriaceae</taxon>
        <taxon>Leucobacter</taxon>
    </lineage>
</organism>
<comment type="caution">
    <text evidence="4">The sequence shown here is derived from an EMBL/GenBank/DDBJ whole genome shotgun (WGS) entry which is preliminary data.</text>
</comment>
<evidence type="ECO:0000313" key="4">
    <source>
        <dbReference type="EMBL" id="KIP51289.1"/>
    </source>
</evidence>
<name>A0A0D0IHY6_9MICO</name>